<name>A0A5J4VAL3_9EUKA</name>
<dbReference type="AlphaFoldDB" id="A0A5J4VAL3"/>
<gene>
    <name evidence="2" type="ORF">EZS28_024987</name>
</gene>
<organism evidence="2 3">
    <name type="scientific">Streblomastix strix</name>
    <dbReference type="NCBI Taxonomy" id="222440"/>
    <lineage>
        <taxon>Eukaryota</taxon>
        <taxon>Metamonada</taxon>
        <taxon>Preaxostyla</taxon>
        <taxon>Oxymonadida</taxon>
        <taxon>Streblomastigidae</taxon>
        <taxon>Streblomastix</taxon>
    </lineage>
</organism>
<evidence type="ECO:0000259" key="1">
    <source>
        <dbReference type="SMART" id="SM00635"/>
    </source>
</evidence>
<comment type="caution">
    <text evidence="2">The sequence shown here is derived from an EMBL/GenBank/DDBJ whole genome shotgun (WGS) entry which is preliminary data.</text>
</comment>
<feature type="domain" description="BIG2" evidence="1">
    <location>
        <begin position="16"/>
        <end position="96"/>
    </location>
</feature>
<evidence type="ECO:0000313" key="2">
    <source>
        <dbReference type="EMBL" id="KAA6379487.1"/>
    </source>
</evidence>
<dbReference type="Gene3D" id="2.60.40.1080">
    <property type="match status" value="2"/>
</dbReference>
<proteinExistence type="predicted"/>
<reference evidence="2 3" key="1">
    <citation type="submission" date="2019-03" db="EMBL/GenBank/DDBJ databases">
        <title>Single cell metagenomics reveals metabolic interactions within the superorganism composed of flagellate Streblomastix strix and complex community of Bacteroidetes bacteria on its surface.</title>
        <authorList>
            <person name="Treitli S.C."/>
            <person name="Kolisko M."/>
            <person name="Husnik F."/>
            <person name="Keeling P."/>
            <person name="Hampl V."/>
        </authorList>
    </citation>
    <scope>NUCLEOTIDE SEQUENCE [LARGE SCALE GENOMIC DNA]</scope>
    <source>
        <strain evidence="2">ST1C</strain>
    </source>
</reference>
<evidence type="ECO:0000313" key="3">
    <source>
        <dbReference type="Proteomes" id="UP000324800"/>
    </source>
</evidence>
<dbReference type="Pfam" id="PF02368">
    <property type="entry name" value="Big_2"/>
    <property type="match status" value="1"/>
</dbReference>
<dbReference type="EMBL" id="SNRW01008463">
    <property type="protein sequence ID" value="KAA6379487.1"/>
    <property type="molecule type" value="Genomic_DNA"/>
</dbReference>
<feature type="domain" description="BIG2" evidence="1">
    <location>
        <begin position="103"/>
        <end position="181"/>
    </location>
</feature>
<dbReference type="InterPro" id="IPR008964">
    <property type="entry name" value="Invasin/intimin_cell_adhesion"/>
</dbReference>
<dbReference type="SUPFAM" id="SSF49373">
    <property type="entry name" value="Invasin/intimin cell-adhesion fragments"/>
    <property type="match status" value="1"/>
</dbReference>
<sequence length="784" mass="89814">MQQSCSELCKWVLPDLPESITIDGSSTLILGNENGEYTAEVFPLTATQTGTWSFVEGSSLVTNEPNGNTIVLHALGTGTVIIKFTSIDGTVNFQKTIDIVLPDAIKIEITSEVYDNKIYVGESFILEWELTPALALQQVTFSSSNSAVVSVTNAGKITAHTIGNGSIRITSGDGKIRLDVPFIVYDPIAAAQTHLQSSEQDYYISIGLNQYFISSAGLKSRNSSTGEETYEIYNQGQNVVEFFVDAEFYHSTLFAEGLYRSNVLDLDLYRSQNPNLGFSWSQTTRNLLEIKSGMLYRLAQKQHPDASLKLSIEMFDGIRFSTSLEAKYYYGGNLIDTVHLMLGQSYPFPETFCQDYLAKEIPLDGELGYFYFGTRNYKTLFSKLGFPNTYNDQLRLEQNGSYWIWFSPSEDGIDTHEQKKFYHGYEFRIYDYDNYIFNDMLNQYSPTQHDGKEAYWAFDYDAIPVAQRAYLEKKHEINHLHLWIYQSYASDNDLMEASWNFVPGYDNQISAGWELLTFYDALTQTITISTTQINNTGALNNKRDNYLSYLSSNLNWTLSEYFIDHLYVHPSANYGIIVSETVTDEHLHLSYFTIQLVNNPPFLNTSESYRELSVPEKHGMVFLGLFTEFSSINPHYLSYESGYPTLTIQFLSGGDLFYNNLRLFMQADWNRIDDNLYTLRDDPDLSVRLSYDDVLIIKFFPSQIERDSWPAGELTSFLSTVLPVLNSNPEKYHFYYNGGTVRLEMVEGYEGEIQTYYQLYLSKLNSAYYLERSYRTPCEYLVLL</sequence>
<protein>
    <recommendedName>
        <fullName evidence="1">BIG2 domain-containing protein</fullName>
    </recommendedName>
</protein>
<dbReference type="SMART" id="SM00635">
    <property type="entry name" value="BID_2"/>
    <property type="match status" value="2"/>
</dbReference>
<dbReference type="InterPro" id="IPR003343">
    <property type="entry name" value="Big_2"/>
</dbReference>
<dbReference type="Proteomes" id="UP000324800">
    <property type="component" value="Unassembled WGS sequence"/>
</dbReference>
<accession>A0A5J4VAL3</accession>